<organism evidence="1 2">
    <name type="scientific">Sphaerodactylus townsendi</name>
    <dbReference type="NCBI Taxonomy" id="933632"/>
    <lineage>
        <taxon>Eukaryota</taxon>
        <taxon>Metazoa</taxon>
        <taxon>Chordata</taxon>
        <taxon>Craniata</taxon>
        <taxon>Vertebrata</taxon>
        <taxon>Euteleostomi</taxon>
        <taxon>Lepidosauria</taxon>
        <taxon>Squamata</taxon>
        <taxon>Bifurcata</taxon>
        <taxon>Gekkota</taxon>
        <taxon>Sphaerodactylidae</taxon>
        <taxon>Sphaerodactylus</taxon>
    </lineage>
</organism>
<evidence type="ECO:0000313" key="2">
    <source>
        <dbReference type="Proteomes" id="UP000827872"/>
    </source>
</evidence>
<gene>
    <name evidence="1" type="ORF">K3G42_021468</name>
</gene>
<reference evidence="1" key="1">
    <citation type="submission" date="2021-08" db="EMBL/GenBank/DDBJ databases">
        <title>The first chromosome-level gecko genome reveals the dynamic sex chromosomes of Neotropical dwarf geckos (Sphaerodactylidae: Sphaerodactylus).</title>
        <authorList>
            <person name="Pinto B.J."/>
            <person name="Keating S.E."/>
            <person name="Gamble T."/>
        </authorList>
    </citation>
    <scope>NUCLEOTIDE SEQUENCE</scope>
    <source>
        <strain evidence="1">TG3544</strain>
    </source>
</reference>
<keyword evidence="2" id="KW-1185">Reference proteome</keyword>
<comment type="caution">
    <text evidence="1">The sequence shown here is derived from an EMBL/GenBank/DDBJ whole genome shotgun (WGS) entry which is preliminary data.</text>
</comment>
<protein>
    <submittedName>
        <fullName evidence="1">Uncharacterized protein</fullName>
    </submittedName>
</protein>
<accession>A0ACB8FPP9</accession>
<evidence type="ECO:0000313" key="1">
    <source>
        <dbReference type="EMBL" id="KAH8007391.1"/>
    </source>
</evidence>
<proteinExistence type="predicted"/>
<dbReference type="Proteomes" id="UP000827872">
    <property type="component" value="Linkage Group LG06"/>
</dbReference>
<dbReference type="EMBL" id="CM037619">
    <property type="protein sequence ID" value="KAH8007391.1"/>
    <property type="molecule type" value="Genomic_DNA"/>
</dbReference>
<name>A0ACB8FPP9_9SAUR</name>
<sequence>MLTAPARRLVSSQSHLLVVTELLLQVRHLRFLLPPGRPHEKKQKHQTQHGRRCNTTTKGPAACLAPALSQAGRAGSGSERFPRRRRAGEESEDTHAQWDVGRMLATGHMWCLFKLWACPLKLPAPQPASARPRGGLLLLQVRPSKARHAQLQPAVNAAAPHVTWQESARGGPPRMSPLELRQW</sequence>